<dbReference type="GO" id="GO:0140664">
    <property type="term" value="F:ATP-dependent DNA damage sensor activity"/>
    <property type="evidence" value="ECO:0007669"/>
    <property type="project" value="InterPro"/>
</dbReference>
<evidence type="ECO:0000313" key="2">
    <source>
        <dbReference type="EMBL" id="CAH0547134.1"/>
    </source>
</evidence>
<organism evidence="2 3">
    <name type="scientific">Brassicogethes aeneus</name>
    <name type="common">Rape pollen beetle</name>
    <name type="synonym">Meligethes aeneus</name>
    <dbReference type="NCBI Taxonomy" id="1431903"/>
    <lineage>
        <taxon>Eukaryota</taxon>
        <taxon>Metazoa</taxon>
        <taxon>Ecdysozoa</taxon>
        <taxon>Arthropoda</taxon>
        <taxon>Hexapoda</taxon>
        <taxon>Insecta</taxon>
        <taxon>Pterygota</taxon>
        <taxon>Neoptera</taxon>
        <taxon>Endopterygota</taxon>
        <taxon>Coleoptera</taxon>
        <taxon>Polyphaga</taxon>
        <taxon>Cucujiformia</taxon>
        <taxon>Nitidulidae</taxon>
        <taxon>Meligethinae</taxon>
        <taxon>Brassicogethes</taxon>
    </lineage>
</organism>
<reference evidence="2" key="1">
    <citation type="submission" date="2021-12" db="EMBL/GenBank/DDBJ databases">
        <authorList>
            <person name="King R."/>
        </authorList>
    </citation>
    <scope>NUCLEOTIDE SEQUENCE</scope>
</reference>
<dbReference type="PANTHER" id="PTHR10073">
    <property type="entry name" value="DNA MISMATCH REPAIR PROTEIN MLH, PMS, MUTL"/>
    <property type="match status" value="1"/>
</dbReference>
<dbReference type="Gene3D" id="3.30.1540.20">
    <property type="entry name" value="MutL, C-terminal domain, dimerisation subdomain"/>
    <property type="match status" value="1"/>
</dbReference>
<dbReference type="InterPro" id="IPR042120">
    <property type="entry name" value="MutL_C_dimsub"/>
</dbReference>
<feature type="domain" description="MutL C-terminal dimerisation" evidence="1">
    <location>
        <begin position="291"/>
        <end position="328"/>
    </location>
</feature>
<evidence type="ECO:0000259" key="1">
    <source>
        <dbReference type="Pfam" id="PF08676"/>
    </source>
</evidence>
<sequence length="337" mass="38892">MTKGILIDVNVTPDKRQVFLEQEKLLFAVIKYSLLEVLKFFPSTFKMQNLNITKNCASPKNQGQGIKRRLSDSVLKKGSILEAFKKRTKTEISCQDSTNTLESKNFNINEDKTLPAKLIKNDILNDNTLQSKVKKYINSKNSDLLACQTYDILESNNVSIPKLLDVNKKYNSKDDLDKSSDKEGLEESKWINNINCFLNQSKDASVNDNDDLSMEIKIDCPAPKNNKKTICLNFSIRNIKYRIKQMQEKNETSKDIKVKFRSDVIPEDNTKAEDELNKHIKKEDFMKMKIIGQFNLGFIISLLDNDLFIIDQHATDEKYNFEQLISTSVIRNQKLIR</sequence>
<dbReference type="SUPFAM" id="SSF54211">
    <property type="entry name" value="Ribosomal protein S5 domain 2-like"/>
    <property type="match status" value="1"/>
</dbReference>
<dbReference type="AlphaFoldDB" id="A0A9P0ARF5"/>
<dbReference type="EMBL" id="OV121132">
    <property type="protein sequence ID" value="CAH0547134.1"/>
    <property type="molecule type" value="Genomic_DNA"/>
</dbReference>
<dbReference type="Pfam" id="PF08676">
    <property type="entry name" value="MutL_C"/>
    <property type="match status" value="1"/>
</dbReference>
<dbReference type="InterPro" id="IPR014790">
    <property type="entry name" value="MutL_C"/>
</dbReference>
<name>A0A9P0ARF5_BRAAE</name>
<dbReference type="OrthoDB" id="6743091at2759"/>
<dbReference type="GO" id="GO:0005524">
    <property type="term" value="F:ATP binding"/>
    <property type="evidence" value="ECO:0007669"/>
    <property type="project" value="InterPro"/>
</dbReference>
<dbReference type="Proteomes" id="UP001154078">
    <property type="component" value="Chromosome 1"/>
</dbReference>
<proteinExistence type="predicted"/>
<dbReference type="InterPro" id="IPR020568">
    <property type="entry name" value="Ribosomal_Su5_D2-typ_SF"/>
</dbReference>
<dbReference type="Gene3D" id="3.30.230.10">
    <property type="match status" value="1"/>
</dbReference>
<dbReference type="GO" id="GO:0016887">
    <property type="term" value="F:ATP hydrolysis activity"/>
    <property type="evidence" value="ECO:0007669"/>
    <property type="project" value="InterPro"/>
</dbReference>
<keyword evidence="3" id="KW-1185">Reference proteome</keyword>
<dbReference type="GO" id="GO:0006298">
    <property type="term" value="P:mismatch repair"/>
    <property type="evidence" value="ECO:0007669"/>
    <property type="project" value="InterPro"/>
</dbReference>
<dbReference type="GO" id="GO:0032389">
    <property type="term" value="C:MutLalpha complex"/>
    <property type="evidence" value="ECO:0007669"/>
    <property type="project" value="TreeGrafter"/>
</dbReference>
<dbReference type="InterPro" id="IPR014721">
    <property type="entry name" value="Ribsml_uS5_D2-typ_fold_subgr"/>
</dbReference>
<evidence type="ECO:0000313" key="3">
    <source>
        <dbReference type="Proteomes" id="UP001154078"/>
    </source>
</evidence>
<accession>A0A9P0ARF5</accession>
<protein>
    <recommendedName>
        <fullName evidence="1">MutL C-terminal dimerisation domain-containing protein</fullName>
    </recommendedName>
</protein>
<gene>
    <name evidence="2" type="ORF">MELIAE_LOCUS1178</name>
</gene>
<dbReference type="PANTHER" id="PTHR10073:SF52">
    <property type="entry name" value="MISMATCH REPAIR ENDONUCLEASE PMS2"/>
    <property type="match status" value="1"/>
</dbReference>
<dbReference type="InterPro" id="IPR038973">
    <property type="entry name" value="MutL/Mlh/Pms-like"/>
</dbReference>